<dbReference type="PANTHER" id="PTHR30146:SF149">
    <property type="entry name" value="HTH-TYPE TRANSCRIPTIONAL REGULATOR EBGR"/>
    <property type="match status" value="1"/>
</dbReference>
<name>A0A1B2DI66_9BACL</name>
<dbReference type="SUPFAM" id="SSF53822">
    <property type="entry name" value="Periplasmic binding protein-like I"/>
    <property type="match status" value="1"/>
</dbReference>
<dbReference type="InterPro" id="IPR010982">
    <property type="entry name" value="Lambda_DNA-bd_dom_sf"/>
</dbReference>
<keyword evidence="2" id="KW-0238">DNA-binding</keyword>
<evidence type="ECO:0000313" key="5">
    <source>
        <dbReference type="EMBL" id="ANY67383.1"/>
    </source>
</evidence>
<dbReference type="Gene3D" id="1.10.260.40">
    <property type="entry name" value="lambda repressor-like DNA-binding domains"/>
    <property type="match status" value="1"/>
</dbReference>
<dbReference type="EMBL" id="CP016808">
    <property type="protein sequence ID" value="ANY67383.1"/>
    <property type="molecule type" value="Genomic_DNA"/>
</dbReference>
<dbReference type="RefSeq" id="WP_099518586.1">
    <property type="nucleotide sequence ID" value="NZ_CP016808.1"/>
</dbReference>
<dbReference type="CDD" id="cd01544">
    <property type="entry name" value="PBP1_GalR"/>
    <property type="match status" value="1"/>
</dbReference>
<keyword evidence="3" id="KW-0804">Transcription</keyword>
<dbReference type="PRINTS" id="PR00036">
    <property type="entry name" value="HTHLACI"/>
</dbReference>
<keyword evidence="1" id="KW-0805">Transcription regulation</keyword>
<accession>A0A1B2DI66</accession>
<evidence type="ECO:0000259" key="4">
    <source>
        <dbReference type="PROSITE" id="PS50932"/>
    </source>
</evidence>
<evidence type="ECO:0000256" key="1">
    <source>
        <dbReference type="ARBA" id="ARBA00023015"/>
    </source>
</evidence>
<dbReference type="PROSITE" id="PS50932">
    <property type="entry name" value="HTH_LACI_2"/>
    <property type="match status" value="1"/>
</dbReference>
<dbReference type="GO" id="GO:0000976">
    <property type="term" value="F:transcription cis-regulatory region binding"/>
    <property type="evidence" value="ECO:0007669"/>
    <property type="project" value="TreeGrafter"/>
</dbReference>
<dbReference type="Gene3D" id="3.40.50.2300">
    <property type="match status" value="2"/>
</dbReference>
<organism evidence="5">
    <name type="scientific">Paenibacillus sp. BIHB 4019</name>
    <dbReference type="NCBI Taxonomy" id="1870819"/>
    <lineage>
        <taxon>Bacteria</taxon>
        <taxon>Bacillati</taxon>
        <taxon>Bacillota</taxon>
        <taxon>Bacilli</taxon>
        <taxon>Bacillales</taxon>
        <taxon>Paenibacillaceae</taxon>
        <taxon>Paenibacillus</taxon>
    </lineage>
</organism>
<dbReference type="PANTHER" id="PTHR30146">
    <property type="entry name" value="LACI-RELATED TRANSCRIPTIONAL REPRESSOR"/>
    <property type="match status" value="1"/>
</dbReference>
<dbReference type="InterPro" id="IPR028082">
    <property type="entry name" value="Peripla_BP_I"/>
</dbReference>
<sequence length="335" mass="38136">MATIKDIAQLASVSIATVSRVLNYDPSLSVGDDTRKRIFEIAQQLNYKTLRERNGTAAKEMTRIGIVNWYSDQEEMLDPYYMAVRLGVERECFQRQMEVVKLFRQERSYYNEWVGELDGMIAIGRFEKEDLDMFPASMDKIVFVDSSPDDQRFDSVIIDLRKSVTEVLDYLVHLGHQRIGYIGGHNIVNNKRVRDEREVTLRDYLKNKDIFHPQFIFTGENLFSEDGYVQMSRAIESGELPSAFFIENDSMAVGALRALHEAGIEVPGAVSLVGFNDIPISEFVQPPLTTVKVHMEYMGETAVELLAERLTTKRSIPKKVVIPTALTIRSSCSDV</sequence>
<dbReference type="SUPFAM" id="SSF47413">
    <property type="entry name" value="lambda repressor-like DNA-binding domains"/>
    <property type="match status" value="1"/>
</dbReference>
<dbReference type="CDD" id="cd01392">
    <property type="entry name" value="HTH_LacI"/>
    <property type="match status" value="1"/>
</dbReference>
<protein>
    <submittedName>
        <fullName evidence="5">LacI family transcriptional regulator</fullName>
    </submittedName>
</protein>
<evidence type="ECO:0000256" key="3">
    <source>
        <dbReference type="ARBA" id="ARBA00023163"/>
    </source>
</evidence>
<proteinExistence type="predicted"/>
<feature type="domain" description="HTH lacI-type" evidence="4">
    <location>
        <begin position="2"/>
        <end position="52"/>
    </location>
</feature>
<dbReference type="InterPro" id="IPR046335">
    <property type="entry name" value="LacI/GalR-like_sensor"/>
</dbReference>
<dbReference type="Pfam" id="PF00356">
    <property type="entry name" value="LacI"/>
    <property type="match status" value="1"/>
</dbReference>
<gene>
    <name evidence="5" type="ORF">BBD42_13535</name>
</gene>
<dbReference type="SMART" id="SM00354">
    <property type="entry name" value="HTH_LACI"/>
    <property type="match status" value="1"/>
</dbReference>
<dbReference type="GO" id="GO:0003700">
    <property type="term" value="F:DNA-binding transcription factor activity"/>
    <property type="evidence" value="ECO:0007669"/>
    <property type="project" value="TreeGrafter"/>
</dbReference>
<dbReference type="Pfam" id="PF13377">
    <property type="entry name" value="Peripla_BP_3"/>
    <property type="match status" value="1"/>
</dbReference>
<evidence type="ECO:0000256" key="2">
    <source>
        <dbReference type="ARBA" id="ARBA00023125"/>
    </source>
</evidence>
<dbReference type="AlphaFoldDB" id="A0A1B2DI66"/>
<reference evidence="5" key="1">
    <citation type="submission" date="2016-08" db="EMBL/GenBank/DDBJ databases">
        <title>Complete Genome Seqeunce of Paenibacillus sp. BIHB 4019 from tea rhizoplane.</title>
        <authorList>
            <person name="Thakur R."/>
            <person name="Swarnkar M.K."/>
            <person name="Gulati A."/>
        </authorList>
    </citation>
    <scope>NUCLEOTIDE SEQUENCE [LARGE SCALE GENOMIC DNA]</scope>
    <source>
        <strain evidence="5">BIHB4019</strain>
    </source>
</reference>
<dbReference type="InterPro" id="IPR000843">
    <property type="entry name" value="HTH_LacI"/>
</dbReference>
<dbReference type="PROSITE" id="PS00356">
    <property type="entry name" value="HTH_LACI_1"/>
    <property type="match status" value="1"/>
</dbReference>